<evidence type="ECO:0000313" key="6">
    <source>
        <dbReference type="EMBL" id="SMF67709.1"/>
    </source>
</evidence>
<dbReference type="SUPFAM" id="SSF52540">
    <property type="entry name" value="P-loop containing nucleoside triphosphate hydrolases"/>
    <property type="match status" value="1"/>
</dbReference>
<evidence type="ECO:0000256" key="1">
    <source>
        <dbReference type="ARBA" id="ARBA00005417"/>
    </source>
</evidence>
<dbReference type="PROSITE" id="PS50893">
    <property type="entry name" value="ABC_TRANSPORTER_2"/>
    <property type="match status" value="1"/>
</dbReference>
<feature type="domain" description="ABC transporter" evidence="5">
    <location>
        <begin position="5"/>
        <end position="234"/>
    </location>
</feature>
<evidence type="ECO:0000256" key="3">
    <source>
        <dbReference type="ARBA" id="ARBA00022741"/>
    </source>
</evidence>
<dbReference type="SMART" id="SM00382">
    <property type="entry name" value="AAA"/>
    <property type="match status" value="1"/>
</dbReference>
<dbReference type="OrthoDB" id="9778547at2"/>
<sequence>MAPIVSIKNLTKTYENGFQALKGVDLDIEEGEILALLGPNGAGKTTLISIICGLVNPTGGKVLVADHDVVKDFRKTREMIGLVPQELTTDMFETVWNTVGFSRGVHGKKPNPALIEGILKDLSLWSKKDNMLRELSGGMKRRVLIAKALAHEPKILFLDEPTAGVDVNLRREMWQVVEKLRANGVTIILTTHYIEEAEEIADRVGVINGGKLLLLEEKTALMQKLGRKQLRLELSEPLKALPENLALYNLTLSDEGTALIHEYQGEEGQGSIASLLAALAAEDIHFRDLSTRQSSLEDIFVALVGEKAGEKA</sequence>
<dbReference type="InterPro" id="IPR050763">
    <property type="entry name" value="ABC_transporter_ATP-binding"/>
</dbReference>
<reference evidence="7" key="1">
    <citation type="submission" date="2017-04" db="EMBL/GenBank/DDBJ databases">
        <authorList>
            <person name="Varghese N."/>
            <person name="Submissions S."/>
        </authorList>
    </citation>
    <scope>NUCLEOTIDE SEQUENCE [LARGE SCALE GENOMIC DNA]</scope>
    <source>
        <strain evidence="7">B4P</strain>
    </source>
</reference>
<dbReference type="CDD" id="cd03230">
    <property type="entry name" value="ABC_DR_subfamily_A"/>
    <property type="match status" value="1"/>
</dbReference>
<keyword evidence="4 6" id="KW-0067">ATP-binding</keyword>
<dbReference type="RefSeq" id="WP_085425087.1">
    <property type="nucleotide sequence ID" value="NZ_FXAF01000011.1"/>
</dbReference>
<name>A0A1X7GCG2_9HYPH</name>
<dbReference type="STRING" id="464029.SAMN02982989_3608"/>
<dbReference type="EMBL" id="FXAF01000011">
    <property type="protein sequence ID" value="SMF67709.1"/>
    <property type="molecule type" value="Genomic_DNA"/>
</dbReference>
<evidence type="ECO:0000256" key="2">
    <source>
        <dbReference type="ARBA" id="ARBA00022448"/>
    </source>
</evidence>
<dbReference type="AlphaFoldDB" id="A0A1X7GCG2"/>
<dbReference type="Gene3D" id="3.40.50.300">
    <property type="entry name" value="P-loop containing nucleotide triphosphate hydrolases"/>
    <property type="match status" value="1"/>
</dbReference>
<gene>
    <name evidence="6" type="ORF">SAMN02982989_3608</name>
</gene>
<proteinExistence type="inferred from homology"/>
<dbReference type="Pfam" id="PF00005">
    <property type="entry name" value="ABC_tran"/>
    <property type="match status" value="1"/>
</dbReference>
<dbReference type="PROSITE" id="PS00211">
    <property type="entry name" value="ABC_TRANSPORTER_1"/>
    <property type="match status" value="1"/>
</dbReference>
<dbReference type="Proteomes" id="UP000192903">
    <property type="component" value="Unassembled WGS sequence"/>
</dbReference>
<organism evidence="6 7">
    <name type="scientific">Xaviernesmea oryzae</name>
    <dbReference type="NCBI Taxonomy" id="464029"/>
    <lineage>
        <taxon>Bacteria</taxon>
        <taxon>Pseudomonadati</taxon>
        <taxon>Pseudomonadota</taxon>
        <taxon>Alphaproteobacteria</taxon>
        <taxon>Hyphomicrobiales</taxon>
        <taxon>Rhizobiaceae</taxon>
        <taxon>Rhizobium/Agrobacterium group</taxon>
        <taxon>Xaviernesmea</taxon>
    </lineage>
</organism>
<dbReference type="GO" id="GO:0016887">
    <property type="term" value="F:ATP hydrolysis activity"/>
    <property type="evidence" value="ECO:0007669"/>
    <property type="project" value="InterPro"/>
</dbReference>
<evidence type="ECO:0000259" key="5">
    <source>
        <dbReference type="PROSITE" id="PS50893"/>
    </source>
</evidence>
<evidence type="ECO:0000256" key="4">
    <source>
        <dbReference type="ARBA" id="ARBA00022840"/>
    </source>
</evidence>
<dbReference type="InterPro" id="IPR003593">
    <property type="entry name" value="AAA+_ATPase"/>
</dbReference>
<accession>A0A1X7GCG2</accession>
<keyword evidence="3" id="KW-0547">Nucleotide-binding</keyword>
<dbReference type="PANTHER" id="PTHR42711:SF10">
    <property type="entry name" value="ABC TRANSPORTER ATP-BINDING PROTEIN"/>
    <property type="match status" value="1"/>
</dbReference>
<evidence type="ECO:0000313" key="7">
    <source>
        <dbReference type="Proteomes" id="UP000192903"/>
    </source>
</evidence>
<keyword evidence="7" id="KW-1185">Reference proteome</keyword>
<keyword evidence="2" id="KW-0813">Transport</keyword>
<dbReference type="InterPro" id="IPR017871">
    <property type="entry name" value="ABC_transporter-like_CS"/>
</dbReference>
<dbReference type="PANTHER" id="PTHR42711">
    <property type="entry name" value="ABC TRANSPORTER ATP-BINDING PROTEIN"/>
    <property type="match status" value="1"/>
</dbReference>
<dbReference type="InterPro" id="IPR027417">
    <property type="entry name" value="P-loop_NTPase"/>
</dbReference>
<dbReference type="GO" id="GO:0005524">
    <property type="term" value="F:ATP binding"/>
    <property type="evidence" value="ECO:0007669"/>
    <property type="project" value="UniProtKB-KW"/>
</dbReference>
<protein>
    <submittedName>
        <fullName evidence="6">ABC-2 type transport system ATP-binding protein</fullName>
    </submittedName>
</protein>
<comment type="similarity">
    <text evidence="1">Belongs to the ABC transporter superfamily.</text>
</comment>
<dbReference type="InterPro" id="IPR003439">
    <property type="entry name" value="ABC_transporter-like_ATP-bd"/>
</dbReference>